<dbReference type="Proteomes" id="UP000253250">
    <property type="component" value="Unassembled WGS sequence"/>
</dbReference>
<evidence type="ECO:0000313" key="1">
    <source>
        <dbReference type="EMBL" id="RCN58914.1"/>
    </source>
</evidence>
<dbReference type="STRING" id="163359.A9R16_06595"/>
<dbReference type="EMBL" id="PSYR01000001">
    <property type="protein sequence ID" value="RCN58914.1"/>
    <property type="molecule type" value="Genomic_DNA"/>
</dbReference>
<protein>
    <submittedName>
        <fullName evidence="1">Uncharacterized protein</fullName>
    </submittedName>
</protein>
<evidence type="ECO:0000313" key="2">
    <source>
        <dbReference type="Proteomes" id="UP000253250"/>
    </source>
</evidence>
<proteinExistence type="predicted"/>
<dbReference type="AlphaFoldDB" id="A0A1C2G4U5"/>
<comment type="caution">
    <text evidence="1">The sequence shown here is derived from an EMBL/GenBank/DDBJ whole genome shotgun (WGS) entry which is preliminary data.</text>
</comment>
<reference evidence="1 2" key="1">
    <citation type="submission" date="2018-02" db="EMBL/GenBank/DDBJ databases">
        <title>Insights into the biology of acidophilic members of the Acidiferrobacteraceae family derived from comparative genomic analyses.</title>
        <authorList>
            <person name="Issotta F."/>
            <person name="Thyssen C."/>
            <person name="Mena C."/>
            <person name="Moya A."/>
            <person name="Bellenberg S."/>
            <person name="Sproer C."/>
            <person name="Covarrubias P.C."/>
            <person name="Sand W."/>
            <person name="Quatrini R."/>
            <person name="Vera M."/>
        </authorList>
    </citation>
    <scope>NUCLEOTIDE SEQUENCE [LARGE SCALE GENOMIC DNA]</scope>
    <source>
        <strain evidence="2">m-1</strain>
    </source>
</reference>
<keyword evidence="2" id="KW-1185">Reference proteome</keyword>
<gene>
    <name evidence="1" type="ORF">C4900_03920</name>
</gene>
<sequence length="81" mass="8692">MLTLAVLVGVMTIGTFVYILAMPPAYLHRTRDGVAYFTPPVINPVNGKPLNVNRLAQYYKGNVAAGVYAVEKSAVAKTTGH</sequence>
<organism evidence="1 2">
    <name type="scientific">Acidiferrobacter thiooxydans</name>
    <dbReference type="NCBI Taxonomy" id="163359"/>
    <lineage>
        <taxon>Bacteria</taxon>
        <taxon>Pseudomonadati</taxon>
        <taxon>Pseudomonadota</taxon>
        <taxon>Gammaproteobacteria</taxon>
        <taxon>Acidiferrobacterales</taxon>
        <taxon>Acidiferrobacteraceae</taxon>
        <taxon>Acidiferrobacter</taxon>
    </lineage>
</organism>
<name>A0A1C2G4U5_9GAMM</name>
<accession>A0A1C2G4U5</accession>